<feature type="compositionally biased region" description="Low complexity" evidence="1">
    <location>
        <begin position="726"/>
        <end position="741"/>
    </location>
</feature>
<proteinExistence type="predicted"/>
<dbReference type="EMBL" id="FJUY01000011">
    <property type="protein sequence ID" value="CZT21408.1"/>
    <property type="molecule type" value="Genomic_DNA"/>
</dbReference>
<sequence>MGDQSEIQRDRDYLRVVIDDGSGYLKVEAQHVRPGESLHEVPTDRIQLQEGEDKIRQKYIIDGDMLHCGEIEVANWLQEHPTEARRVIELSKLAMCPEYSNAPATTRFFNAIGACCHGQIGDIHDFKLWVYKWIRNRICAWYRDLSPKGHNYEGQYWEVIQIETTITVPAMWDDHQCGIIRNAAKEAGFLNLRLRLEPLCAAAREMRLLKERGYLKNHDSFLWHDIGHATIDFALVRIEESSVVGQPPDLVVVGKPHGSLLGSHVIHDLAWNYIKTCFEVEEYGGLQSCLRLLGGMSEAEFVRQVTERIEEEKRRSPCRPFTISINAMDGWWDVPEGMKFLDIRVSKQEIESWLDAWTQMLVDAQTTYIETFGPNVVGGIVITGGGGANKVAFADDSDNPVAKGGLSLYPTNEPDTLPVGCWYVVRAEEFDYTRHPDAIKKAKGVPQWKRRDGFKHPVLNDRLTTPSISDDGSFEAIDRLALIARTMDVGGNVEAVETPCVTYSFPIEAEWNPRLEFDIYFSEKHEPNGKPLLDKHGNIRPGFKRMQMQLADLSEADWESHASALEFYQYDGKQWFVLDGFIEMTTKKDHWDLHVTILEPGEALRFEDAGETPSKRQKTASRRQKHAADQKFDAKYNYRTLFKTKRSIWDKFCSHSIKNVHVAAPGCEEVTTAKRKPRTKRHVGTPLSAVTRSGGLQAMNGMMVGPATCSEENVIAATPMASNARAAIPDGSASSPSSEKAPSNRRGVKCDNTSRQRMLHDRFAWVAERSATPLPSTLHGINQSNGLTTPPFSAEKSQSLGRSEASMRQSSAVSRLEALRNRPPGSTAEDVFRSCGVLGE</sequence>
<dbReference type="Proteomes" id="UP000225277">
    <property type="component" value="Unassembled WGS sequence"/>
</dbReference>
<reference evidence="2 3" key="1">
    <citation type="submission" date="2016-03" db="EMBL/GenBank/DDBJ databases">
        <authorList>
            <person name="Ploux O."/>
        </authorList>
    </citation>
    <scope>NUCLEOTIDE SEQUENCE [LARGE SCALE GENOMIC DNA]</scope>
    <source>
        <strain evidence="2 3">URUG2</strain>
    </source>
</reference>
<accession>A0A2D3V0V6</accession>
<dbReference type="STRING" id="112498.A0A2D3V0V6"/>
<keyword evidence="3" id="KW-1185">Reference proteome</keyword>
<organism evidence="2 3">
    <name type="scientific">Ramularia collo-cygni</name>
    <dbReference type="NCBI Taxonomy" id="112498"/>
    <lineage>
        <taxon>Eukaryota</taxon>
        <taxon>Fungi</taxon>
        <taxon>Dikarya</taxon>
        <taxon>Ascomycota</taxon>
        <taxon>Pezizomycotina</taxon>
        <taxon>Dothideomycetes</taxon>
        <taxon>Dothideomycetidae</taxon>
        <taxon>Mycosphaerellales</taxon>
        <taxon>Mycosphaerellaceae</taxon>
        <taxon>Ramularia</taxon>
    </lineage>
</organism>
<evidence type="ECO:0000313" key="3">
    <source>
        <dbReference type="Proteomes" id="UP000225277"/>
    </source>
</evidence>
<evidence type="ECO:0000256" key="1">
    <source>
        <dbReference type="SAM" id="MobiDB-lite"/>
    </source>
</evidence>
<name>A0A2D3V0V6_9PEZI</name>
<dbReference type="InterPro" id="IPR043129">
    <property type="entry name" value="ATPase_NBD"/>
</dbReference>
<feature type="compositionally biased region" description="Basic residues" evidence="1">
    <location>
        <begin position="615"/>
        <end position="625"/>
    </location>
</feature>
<dbReference type="OrthoDB" id="3645374at2759"/>
<feature type="region of interest" description="Disordered" evidence="1">
    <location>
        <begin position="774"/>
        <end position="840"/>
    </location>
</feature>
<dbReference type="RefSeq" id="XP_023628297.1">
    <property type="nucleotide sequence ID" value="XM_023772529.1"/>
</dbReference>
<evidence type="ECO:0000313" key="2">
    <source>
        <dbReference type="EMBL" id="CZT21408.1"/>
    </source>
</evidence>
<dbReference type="GeneID" id="35602390"/>
<dbReference type="AlphaFoldDB" id="A0A2D3V0V6"/>
<feature type="compositionally biased region" description="Polar residues" evidence="1">
    <location>
        <begin position="774"/>
        <end position="813"/>
    </location>
</feature>
<gene>
    <name evidence="2" type="ORF">RCC_07271</name>
</gene>
<dbReference type="SUPFAM" id="SSF53067">
    <property type="entry name" value="Actin-like ATPase domain"/>
    <property type="match status" value="2"/>
</dbReference>
<dbReference type="CDD" id="cd10170">
    <property type="entry name" value="ASKHA_NBD_HSP70"/>
    <property type="match status" value="1"/>
</dbReference>
<dbReference type="Gene3D" id="3.30.420.40">
    <property type="match status" value="1"/>
</dbReference>
<feature type="region of interest" description="Disordered" evidence="1">
    <location>
        <begin position="606"/>
        <end position="627"/>
    </location>
</feature>
<feature type="region of interest" description="Disordered" evidence="1">
    <location>
        <begin position="726"/>
        <end position="754"/>
    </location>
</feature>
<protein>
    <submittedName>
        <fullName evidence="2">Uncharacterized protein</fullName>
    </submittedName>
</protein>